<dbReference type="STRING" id="128403.WA1_40780"/>
<evidence type="ECO:0000313" key="2">
    <source>
        <dbReference type="Proteomes" id="UP000076925"/>
    </source>
</evidence>
<gene>
    <name evidence="1" type="ORF">WA1_40780</name>
</gene>
<proteinExistence type="predicted"/>
<evidence type="ECO:0000313" key="1">
    <source>
        <dbReference type="EMBL" id="KYC36077.1"/>
    </source>
</evidence>
<dbReference type="OrthoDB" id="6658216at2"/>
<protein>
    <recommendedName>
        <fullName evidence="3">CopG family transcriptional regulator</fullName>
    </recommendedName>
</protein>
<name>A0A139WUJ8_9CYAN</name>
<reference evidence="1 2" key="1">
    <citation type="journal article" date="2013" name="Genome Biol. Evol.">
        <title>Genomes of Stigonematalean cyanobacteria (subsection V) and the evolution of oxygenic photosynthesis from prokaryotes to plastids.</title>
        <authorList>
            <person name="Dagan T."/>
            <person name="Roettger M."/>
            <person name="Stucken K."/>
            <person name="Landan G."/>
            <person name="Koch R."/>
            <person name="Major P."/>
            <person name="Gould S.B."/>
            <person name="Goremykin V.V."/>
            <person name="Rippka R."/>
            <person name="Tandeau de Marsac N."/>
            <person name="Gugger M."/>
            <person name="Lockhart P.J."/>
            <person name="Allen J.F."/>
            <person name="Brune I."/>
            <person name="Maus I."/>
            <person name="Puhler A."/>
            <person name="Martin W.F."/>
        </authorList>
    </citation>
    <scope>NUCLEOTIDE SEQUENCE [LARGE SCALE GENOMIC DNA]</scope>
    <source>
        <strain evidence="1 2">PCC 7110</strain>
    </source>
</reference>
<evidence type="ECO:0008006" key="3">
    <source>
        <dbReference type="Google" id="ProtNLM"/>
    </source>
</evidence>
<dbReference type="EMBL" id="ANNX02000047">
    <property type="protein sequence ID" value="KYC36077.1"/>
    <property type="molecule type" value="Genomic_DNA"/>
</dbReference>
<organism evidence="1 2">
    <name type="scientific">Scytonema hofmannii PCC 7110</name>
    <dbReference type="NCBI Taxonomy" id="128403"/>
    <lineage>
        <taxon>Bacteria</taxon>
        <taxon>Bacillati</taxon>
        <taxon>Cyanobacteriota</taxon>
        <taxon>Cyanophyceae</taxon>
        <taxon>Nostocales</taxon>
        <taxon>Scytonemataceae</taxon>
        <taxon>Scytonema</taxon>
    </lineage>
</organism>
<sequence length="98" mass="11185">MNKLEEEFTLQLHRRPKETVSLEMPADTLESLKKVAAYRDMSVEALLKFYIGQGLRQDLAKLFSNRVLEVTAQVLSQHIQSEAEISDILAEIRSHSSL</sequence>
<dbReference type="RefSeq" id="WP_017742771.1">
    <property type="nucleotide sequence ID" value="NZ_KQ976354.1"/>
</dbReference>
<accession>A0A139WUJ8</accession>
<dbReference type="AlphaFoldDB" id="A0A139WUJ8"/>
<dbReference type="Proteomes" id="UP000076925">
    <property type="component" value="Unassembled WGS sequence"/>
</dbReference>
<comment type="caution">
    <text evidence="1">The sequence shown here is derived from an EMBL/GenBank/DDBJ whole genome shotgun (WGS) entry which is preliminary data.</text>
</comment>
<keyword evidence="2" id="KW-1185">Reference proteome</keyword>